<protein>
    <submittedName>
        <fullName evidence="5">Acyl carrier protein phosphodiesterase</fullName>
    </submittedName>
</protein>
<dbReference type="GO" id="GO:0008770">
    <property type="term" value="F:[acyl-carrier-protein] phosphodiesterase activity"/>
    <property type="evidence" value="ECO:0007669"/>
    <property type="project" value="InterPro"/>
</dbReference>
<reference evidence="5 6" key="1">
    <citation type="submission" date="2016-10" db="EMBL/GenBank/DDBJ databases">
        <authorList>
            <person name="de Groot N.N."/>
        </authorList>
    </citation>
    <scope>NUCLEOTIDE SEQUENCE [LARGE SCALE GENOMIC DNA]</scope>
    <source>
        <strain evidence="5 6">CGMCC 1.7659</strain>
    </source>
</reference>
<name>A0A1I5B110_9GAMM</name>
<dbReference type="PANTHER" id="PTHR38764:SF1">
    <property type="entry name" value="ACYL CARRIER PROTEIN PHOSPHODIESTERASE"/>
    <property type="match status" value="1"/>
</dbReference>
<keyword evidence="2" id="KW-0378">Hydrolase</keyword>
<sequence length="197" mass="21794">MNHLAHALLAGPDPDCRLGGMLGDFVRGAIDPALANGVGHGIALHRAIDTYTDTHAAIVDARALFEPPYRRYAGILIDIWFDHLLARDFDRWSAVPLQSFSDDLLALLDDRSPELPPALQRFSRYLHARDLPAAYAGREMIGEVLAGVGSRLTRSNPLAQGMVEISRLEAELAQVYAVFFPQLVGFAERWRTVHGIR</sequence>
<proteinExistence type="predicted"/>
<dbReference type="PIRSF" id="PIRSF011489">
    <property type="entry name" value="DUF479"/>
    <property type="match status" value="1"/>
</dbReference>
<keyword evidence="3" id="KW-0443">Lipid metabolism</keyword>
<dbReference type="STRING" id="578942.SAMN05216289_1484"/>
<dbReference type="Proteomes" id="UP000198575">
    <property type="component" value="Unassembled WGS sequence"/>
</dbReference>
<keyword evidence="6" id="KW-1185">Reference proteome</keyword>
<gene>
    <name evidence="5" type="ORF">SAMN05216289_1484</name>
</gene>
<accession>A0A1I5B110</accession>
<evidence type="ECO:0000256" key="1">
    <source>
        <dbReference type="ARBA" id="ARBA00022516"/>
    </source>
</evidence>
<dbReference type="GO" id="GO:0006633">
    <property type="term" value="P:fatty acid biosynthetic process"/>
    <property type="evidence" value="ECO:0007669"/>
    <property type="project" value="UniProtKB-KW"/>
</dbReference>
<organism evidence="5 6">
    <name type="scientific">Dokdonella immobilis</name>
    <dbReference type="NCBI Taxonomy" id="578942"/>
    <lineage>
        <taxon>Bacteria</taxon>
        <taxon>Pseudomonadati</taxon>
        <taxon>Pseudomonadota</taxon>
        <taxon>Gammaproteobacteria</taxon>
        <taxon>Lysobacterales</taxon>
        <taxon>Rhodanobacteraceae</taxon>
        <taxon>Dokdonella</taxon>
    </lineage>
</organism>
<dbReference type="PANTHER" id="PTHR38764">
    <property type="entry name" value="ACYL CARRIER PROTEIN PHOSPHODIESTERASE"/>
    <property type="match status" value="1"/>
</dbReference>
<dbReference type="EMBL" id="FOVF01000048">
    <property type="protein sequence ID" value="SFN68426.1"/>
    <property type="molecule type" value="Genomic_DNA"/>
</dbReference>
<dbReference type="InterPro" id="IPR007431">
    <property type="entry name" value="ACP_PD"/>
</dbReference>
<dbReference type="RefSeq" id="WP_092410884.1">
    <property type="nucleotide sequence ID" value="NZ_FOVF01000048.1"/>
</dbReference>
<keyword evidence="4" id="KW-0275">Fatty acid biosynthesis</keyword>
<keyword evidence="4" id="KW-0276">Fatty acid metabolism</keyword>
<evidence type="ECO:0000256" key="3">
    <source>
        <dbReference type="ARBA" id="ARBA00023098"/>
    </source>
</evidence>
<evidence type="ECO:0000313" key="5">
    <source>
        <dbReference type="EMBL" id="SFN68426.1"/>
    </source>
</evidence>
<evidence type="ECO:0000313" key="6">
    <source>
        <dbReference type="Proteomes" id="UP000198575"/>
    </source>
</evidence>
<evidence type="ECO:0000256" key="2">
    <source>
        <dbReference type="ARBA" id="ARBA00022801"/>
    </source>
</evidence>
<keyword evidence="1" id="KW-0444">Lipid biosynthesis</keyword>
<dbReference type="OrthoDB" id="8442777at2"/>
<dbReference type="Pfam" id="PF04336">
    <property type="entry name" value="ACP_PD"/>
    <property type="match status" value="1"/>
</dbReference>
<dbReference type="AlphaFoldDB" id="A0A1I5B110"/>
<evidence type="ECO:0000256" key="4">
    <source>
        <dbReference type="ARBA" id="ARBA00023160"/>
    </source>
</evidence>